<evidence type="ECO:0000256" key="1">
    <source>
        <dbReference type="ARBA" id="ARBA00004123"/>
    </source>
</evidence>
<dbReference type="InterPro" id="IPR030492">
    <property type="entry name" value="RHD_CS"/>
</dbReference>
<dbReference type="PROSITE" id="PS50254">
    <property type="entry name" value="REL_2"/>
    <property type="match status" value="1"/>
</dbReference>
<evidence type="ECO:0000256" key="2">
    <source>
        <dbReference type="ARBA" id="ARBA00023015"/>
    </source>
</evidence>
<feature type="compositionally biased region" description="Polar residues" evidence="9">
    <location>
        <begin position="379"/>
        <end position="393"/>
    </location>
</feature>
<evidence type="ECO:0000256" key="9">
    <source>
        <dbReference type="SAM" id="MobiDB-lite"/>
    </source>
</evidence>
<dbReference type="InterPro" id="IPR013783">
    <property type="entry name" value="Ig-like_fold"/>
</dbReference>
<dbReference type="SUPFAM" id="SSF81296">
    <property type="entry name" value="E set domains"/>
    <property type="match status" value="1"/>
</dbReference>
<dbReference type="GO" id="GO:0007165">
    <property type="term" value="P:signal transduction"/>
    <property type="evidence" value="ECO:0007669"/>
    <property type="project" value="InterPro"/>
</dbReference>
<dbReference type="Gene3D" id="2.60.40.340">
    <property type="entry name" value="Rel homology domain (RHD), DNA-binding domain"/>
    <property type="match status" value="1"/>
</dbReference>
<comment type="subcellular location">
    <subcellularLocation>
        <location evidence="1">Nucleus</location>
    </subcellularLocation>
</comment>
<keyword evidence="3 8" id="KW-0040">ANK repeat</keyword>
<keyword evidence="6" id="KW-0804">Transcription</keyword>
<dbReference type="InterPro" id="IPR037059">
    <property type="entry name" value="RHD_DNA_bind_dom_sf"/>
</dbReference>
<dbReference type="Pfam" id="PF16179">
    <property type="entry name" value="RHD_dimer"/>
    <property type="match status" value="1"/>
</dbReference>
<feature type="region of interest" description="Disordered" evidence="9">
    <location>
        <begin position="346"/>
        <end position="398"/>
    </location>
</feature>
<dbReference type="PRINTS" id="PR01415">
    <property type="entry name" value="ANKYRIN"/>
</dbReference>
<evidence type="ECO:0000256" key="6">
    <source>
        <dbReference type="ARBA" id="ARBA00023163"/>
    </source>
</evidence>
<evidence type="ECO:0000313" key="11">
    <source>
        <dbReference type="EMBL" id="AEY99616.1"/>
    </source>
</evidence>
<dbReference type="GO" id="GO:0000981">
    <property type="term" value="F:DNA-binding transcription factor activity, RNA polymerase II-specific"/>
    <property type="evidence" value="ECO:0007669"/>
    <property type="project" value="TreeGrafter"/>
</dbReference>
<name>H6WB72_PINFU</name>
<dbReference type="PRINTS" id="PR00057">
    <property type="entry name" value="NFKBTNSCPFCT"/>
</dbReference>
<dbReference type="AlphaFoldDB" id="H6WB72"/>
<feature type="repeat" description="ANK" evidence="8">
    <location>
        <begin position="932"/>
        <end position="964"/>
    </location>
</feature>
<evidence type="ECO:0000256" key="4">
    <source>
        <dbReference type="ARBA" id="ARBA00023125"/>
    </source>
</evidence>
<dbReference type="GO" id="GO:0005737">
    <property type="term" value="C:cytoplasm"/>
    <property type="evidence" value="ECO:0007669"/>
    <property type="project" value="InterPro"/>
</dbReference>
<dbReference type="SUPFAM" id="SSF47986">
    <property type="entry name" value="DEATH domain"/>
    <property type="match status" value="1"/>
</dbReference>
<dbReference type="SUPFAM" id="SSF49417">
    <property type="entry name" value="p53-like transcription factors"/>
    <property type="match status" value="1"/>
</dbReference>
<organism evidence="11">
    <name type="scientific">Pinctada fucata</name>
    <name type="common">Akoya pearl oyster</name>
    <name type="synonym">Pinctada imbricata fucata</name>
    <dbReference type="NCBI Taxonomy" id="50426"/>
    <lineage>
        <taxon>Eukaryota</taxon>
        <taxon>Metazoa</taxon>
        <taxon>Spiralia</taxon>
        <taxon>Lophotrochozoa</taxon>
        <taxon>Mollusca</taxon>
        <taxon>Bivalvia</taxon>
        <taxon>Autobranchia</taxon>
        <taxon>Pteriomorphia</taxon>
        <taxon>Pterioida</taxon>
        <taxon>Pterioidea</taxon>
        <taxon>Pteriidae</taxon>
        <taxon>Pinctada</taxon>
    </lineage>
</organism>
<dbReference type="InterPro" id="IPR011029">
    <property type="entry name" value="DEATH-like_dom_sf"/>
</dbReference>
<dbReference type="PANTHER" id="PTHR24169">
    <property type="entry name" value="NUCLEAR FACTOR NF-KAPPA-B PROTEIN"/>
    <property type="match status" value="1"/>
</dbReference>
<dbReference type="Gene3D" id="2.60.40.10">
    <property type="entry name" value="Immunoglobulins"/>
    <property type="match status" value="1"/>
</dbReference>
<dbReference type="SMART" id="SM00248">
    <property type="entry name" value="ANK"/>
    <property type="match status" value="6"/>
</dbReference>
<dbReference type="PROSITE" id="PS01204">
    <property type="entry name" value="REL_1"/>
    <property type="match status" value="1"/>
</dbReference>
<dbReference type="Gene3D" id="1.25.40.20">
    <property type="entry name" value="Ankyrin repeat-containing domain"/>
    <property type="match status" value="1"/>
</dbReference>
<dbReference type="CDD" id="cd01177">
    <property type="entry name" value="IPT_NFkappaB"/>
    <property type="match status" value="1"/>
</dbReference>
<dbReference type="Pfam" id="PF12796">
    <property type="entry name" value="Ank_2"/>
    <property type="match status" value="2"/>
</dbReference>
<keyword evidence="2" id="KW-0805">Transcription regulation</keyword>
<dbReference type="InterPro" id="IPR011539">
    <property type="entry name" value="RHD_DNA_bind_dom"/>
</dbReference>
<evidence type="ECO:0000256" key="8">
    <source>
        <dbReference type="PROSITE-ProRule" id="PRU00023"/>
    </source>
</evidence>
<evidence type="ECO:0000256" key="3">
    <source>
        <dbReference type="ARBA" id="ARBA00023043"/>
    </source>
</evidence>
<feature type="domain" description="RHD" evidence="10">
    <location>
        <begin position="37"/>
        <end position="233"/>
    </location>
</feature>
<feature type="compositionally biased region" description="Gly residues" evidence="9">
    <location>
        <begin position="359"/>
        <end position="373"/>
    </location>
</feature>
<evidence type="ECO:0000256" key="5">
    <source>
        <dbReference type="ARBA" id="ARBA00023159"/>
    </source>
</evidence>
<dbReference type="FunFam" id="2.60.40.10:FF:000046">
    <property type="entry name" value="Nuclear factor NF-kappa-B p105 subunit"/>
    <property type="match status" value="1"/>
</dbReference>
<dbReference type="SMART" id="SM00429">
    <property type="entry name" value="IPT"/>
    <property type="match status" value="1"/>
</dbReference>
<keyword evidence="5" id="KW-0010">Activator</keyword>
<dbReference type="InterPro" id="IPR000488">
    <property type="entry name" value="Death_dom"/>
</dbReference>
<dbReference type="InterPro" id="IPR008967">
    <property type="entry name" value="p53-like_TF_DNA-bd_sf"/>
</dbReference>
<dbReference type="SMART" id="SM00005">
    <property type="entry name" value="DEATH"/>
    <property type="match status" value="1"/>
</dbReference>
<keyword evidence="7" id="KW-0539">Nucleus</keyword>
<dbReference type="GO" id="GO:0000978">
    <property type="term" value="F:RNA polymerase II cis-regulatory region sequence-specific DNA binding"/>
    <property type="evidence" value="ECO:0007669"/>
    <property type="project" value="TreeGrafter"/>
</dbReference>
<dbReference type="SUPFAM" id="SSF48403">
    <property type="entry name" value="Ankyrin repeat"/>
    <property type="match status" value="1"/>
</dbReference>
<evidence type="ECO:0000259" key="10">
    <source>
        <dbReference type="PROSITE" id="PS50254"/>
    </source>
</evidence>
<dbReference type="InterPro" id="IPR000451">
    <property type="entry name" value="NFkB/Dor"/>
</dbReference>
<dbReference type="Gene3D" id="1.10.533.10">
    <property type="entry name" value="Death Domain, Fas"/>
    <property type="match status" value="1"/>
</dbReference>
<dbReference type="InterPro" id="IPR002110">
    <property type="entry name" value="Ankyrin_rpt"/>
</dbReference>
<dbReference type="InterPro" id="IPR033926">
    <property type="entry name" value="IPT_NFkappaB"/>
</dbReference>
<dbReference type="PANTHER" id="PTHR24169:SF28">
    <property type="entry name" value="NUCLEAR FACTOR NF-KAPPA-B P110 SUBUNIT"/>
    <property type="match status" value="1"/>
</dbReference>
<dbReference type="Pfam" id="PF00531">
    <property type="entry name" value="Death"/>
    <property type="match status" value="1"/>
</dbReference>
<dbReference type="Pfam" id="PF00554">
    <property type="entry name" value="RHD_DNA_bind"/>
    <property type="match status" value="1"/>
</dbReference>
<dbReference type="CDD" id="cd08310">
    <property type="entry name" value="Death_NFkB-like"/>
    <property type="match status" value="1"/>
</dbReference>
<sequence length="1185" mass="129624">MAEDDSSSSVEIMVSTVNGEAYNSKMDVSHMDDCDDDLQPYIAIVEQPQSRGFRFRYECEGPSHGGLQGERSEKYRRSFPSIKIQNYNGPAKIFVKLVTTESIPRPHAHKLVGKNCQDGVCVTEIKSGNTVNFPNLCIQHVTRRKAADVIEQRIHESLKLDKLVKMGDLNAEADLTDDEKRQAKEQAVQAAKDMQLNVVKLCFQAYLKDENGTFSRLLTPVLSTAIYDSKAPGANALKICRMDKYGGCCSGGEEVFLLCEKVQKDDIAVRFVEQDDDGNISWESFGNFGPFDVHRQYAIVFKTPAYHNQRISRPVNVTIMLQRKSDQETSDPKSFTYYPQTFDKEEIEKKRKKPLPNYPGGGGFTGGGEGGLHGTPNGQMNGTSSSFPPTQGNLPGIISESEQNLPVHHSSHSSKAANKRAKRTLKVDLELDGGQEASVGIPATISSINSKPVSSFNFGAQSISGFPAFQQAGAYIQTSGGPQYIMTQQGMVTGPPMDSQFAFSNPTPQTMQQQQQNFFNTYSTQTAGMYSQQGHTQGLLTQGLLPRGGASSSKDKLLVSRGALKERNSNLDELDSCQVSSSGQSEMLVPRGVGNIDTKVNSRGHSTLLGDLCNGEEAVPGTSENDNKIKDTSLAGKEISVDCDVSPTERGTSVECSVHNRCDVECQTLVSHGDIQETSCQTETQTSTDQNVRVCPVEVQHVSVQTETDNVTKTAERTVKALQMYASTGDIRQLLMVQRYLTSVCDDNGDLPLHTSIINGQLEVVHNLLDVMETLPNAWMKLNAYNNILQTPLHLAVLTHQAGITDRLLCSGANPSLPDRHGNTAAHLAVMFGSLECLKTLLKYQRPGVTKANPFPEILAKNFSGLTPLHLAAQKGDMEALKCLIRGKADINVPDGKSGRTALHHAVEVEDLSVAGYLILEAGASVNAQCFNGNTALHIACGRQNLGMVALLMAAGADKNIENSEELIVTDNEGSGSDDDQGQTDTSKIKKEGSFHRGHKPEDYAMDNHKILRVLHGEPYTNGSTMEREVEDRSYSHTTQMFTSLSMVTGHHDESGLGSIGYLEQGGDVDRLVYPVRVQLSKLLDPARTGHDWVELADRLGLRKAIEGQHTGFSPTRLLLTYYESCGGTIQRLLEALYSIGRQDAIYVINDFLKNNESIHQSRRIQVDSGIDSHKGIPLHQMTAT</sequence>
<proteinExistence type="evidence at transcript level"/>
<keyword evidence="4" id="KW-0238">DNA-binding</keyword>
<feature type="compositionally biased region" description="Basic and acidic residues" evidence="9">
    <location>
        <begin position="987"/>
        <end position="1002"/>
    </location>
</feature>
<dbReference type="GO" id="GO:0005634">
    <property type="term" value="C:nucleus"/>
    <property type="evidence" value="ECO:0007669"/>
    <property type="project" value="UniProtKB-SubCell"/>
</dbReference>
<evidence type="ECO:0000256" key="7">
    <source>
        <dbReference type="ARBA" id="ARBA00023242"/>
    </source>
</evidence>
<dbReference type="PROSITE" id="PS50088">
    <property type="entry name" value="ANK_REPEAT"/>
    <property type="match status" value="4"/>
</dbReference>
<dbReference type="PROSITE" id="PS50297">
    <property type="entry name" value="ANK_REP_REGION"/>
    <property type="match status" value="3"/>
</dbReference>
<feature type="repeat" description="ANK" evidence="8">
    <location>
        <begin position="788"/>
        <end position="820"/>
    </location>
</feature>
<feature type="region of interest" description="Disordered" evidence="9">
    <location>
        <begin position="970"/>
        <end position="1002"/>
    </location>
</feature>
<reference evidence="11" key="2">
    <citation type="journal article" date="2012" name="Fish Shellfish Immunol.">
        <title>Molecular cloning and characterization of class I NF-?B transcription factor from pearl oyster (Pinctada fucata).</title>
        <authorList>
            <person name="Huang X.D."/>
            <person name="Liu W.G."/>
            <person name="Guan Y.Y."/>
            <person name="Shi Y."/>
            <person name="Wang Q."/>
            <person name="Zhao M."/>
            <person name="Wu S.Z."/>
            <person name="He M.X."/>
        </authorList>
    </citation>
    <scope>NUCLEOTIDE SEQUENCE</scope>
</reference>
<protein>
    <submittedName>
        <fullName evidence="11">Relish</fullName>
    </submittedName>
</protein>
<dbReference type="InterPro" id="IPR014756">
    <property type="entry name" value="Ig_E-set"/>
</dbReference>
<feature type="repeat" description="ANK" evidence="8">
    <location>
        <begin position="898"/>
        <end position="931"/>
    </location>
</feature>
<feature type="repeat" description="ANK" evidence="8">
    <location>
        <begin position="864"/>
        <end position="896"/>
    </location>
</feature>
<dbReference type="InterPro" id="IPR032397">
    <property type="entry name" value="RHD_dimer"/>
</dbReference>
<dbReference type="EMBL" id="JQ061255">
    <property type="protein sequence ID" value="AEY99616.1"/>
    <property type="molecule type" value="mRNA"/>
</dbReference>
<dbReference type="InterPro" id="IPR036770">
    <property type="entry name" value="Ankyrin_rpt-contain_sf"/>
</dbReference>
<reference evidence="11" key="1">
    <citation type="submission" date="2011-11" db="EMBL/GenBank/DDBJ databases">
        <authorList>
            <person name="Huang X."/>
            <person name="He M."/>
        </authorList>
    </citation>
    <scope>NUCLEOTIDE SEQUENCE</scope>
</reference>
<accession>H6WB72</accession>
<dbReference type="InterPro" id="IPR002909">
    <property type="entry name" value="IPT_dom"/>
</dbReference>